<evidence type="ECO:0000313" key="2">
    <source>
        <dbReference type="Proteomes" id="UP001445732"/>
    </source>
</evidence>
<proteinExistence type="predicted"/>
<accession>A0ABV1NMY8</accession>
<organism evidence="1 2">
    <name type="scientific">Brevundimonas aurifodinae</name>
    <dbReference type="NCBI Taxonomy" id="1508312"/>
    <lineage>
        <taxon>Bacteria</taxon>
        <taxon>Pseudomonadati</taxon>
        <taxon>Pseudomonadota</taxon>
        <taxon>Alphaproteobacteria</taxon>
        <taxon>Caulobacterales</taxon>
        <taxon>Caulobacteraceae</taxon>
        <taxon>Brevundimonas</taxon>
    </lineage>
</organism>
<reference evidence="1 2" key="1">
    <citation type="submission" date="2024-06" db="EMBL/GenBank/DDBJ databases">
        <title>Brevundimonas sp. C11.</title>
        <authorList>
            <person name="Maltman C."/>
        </authorList>
    </citation>
    <scope>NUCLEOTIDE SEQUENCE [LARGE SCALE GENOMIC DNA]</scope>
    <source>
        <strain evidence="1 2">C11</strain>
    </source>
</reference>
<evidence type="ECO:0000313" key="1">
    <source>
        <dbReference type="EMBL" id="MEQ7154989.1"/>
    </source>
</evidence>
<keyword evidence="2" id="KW-1185">Reference proteome</keyword>
<dbReference type="InterPro" id="IPR036895">
    <property type="entry name" value="Uracil-DNA_glycosylase-like_sf"/>
</dbReference>
<gene>
    <name evidence="1" type="ORF">ABN401_07170</name>
</gene>
<dbReference type="Proteomes" id="UP001445732">
    <property type="component" value="Unassembled WGS sequence"/>
</dbReference>
<protein>
    <recommendedName>
        <fullName evidence="3">Uracil-DNA glycosylase-like domain-containing protein</fullName>
    </recommendedName>
</protein>
<comment type="caution">
    <text evidence="1">The sequence shown here is derived from an EMBL/GenBank/DDBJ whole genome shotgun (WGS) entry which is preliminary data.</text>
</comment>
<dbReference type="EMBL" id="JBEGDD010000005">
    <property type="protein sequence ID" value="MEQ7154989.1"/>
    <property type="molecule type" value="Genomic_DNA"/>
</dbReference>
<name>A0ABV1NMY8_9CAUL</name>
<evidence type="ECO:0008006" key="3">
    <source>
        <dbReference type="Google" id="ProtNLM"/>
    </source>
</evidence>
<dbReference type="SUPFAM" id="SSF52141">
    <property type="entry name" value="Uracil-DNA glycosylase-like"/>
    <property type="match status" value="1"/>
</dbReference>
<dbReference type="RefSeq" id="WP_349684154.1">
    <property type="nucleotide sequence ID" value="NZ_JBEGDD010000005.1"/>
</dbReference>
<sequence>MAAAANPRFSPWHPSGDPRIDRVRLLVVGESHYEEPPQWLDDGRVLPSDYTVKIIEEWGLTPEKRHPFFAGIFECLTGDEWVNEPARLADFWQNLLFYNYVQRLVKGGARNAPSATDWAFSHPRFRPALEMLKPEAILILGRRLWRNMDDEDAMLLESSDPLQTVVGYRLADGRMIPALHIRHPSSAGFSGVKLSAEVRAFLASTRLPH</sequence>